<evidence type="ECO:0000256" key="16">
    <source>
        <dbReference type="ARBA" id="ARBA00049902"/>
    </source>
</evidence>
<keyword evidence="11" id="KW-0573">Peptidoglycan synthesis</keyword>
<dbReference type="Gene3D" id="3.40.710.10">
    <property type="entry name" value="DD-peptidase/beta-lactamase superfamily"/>
    <property type="match status" value="1"/>
</dbReference>
<evidence type="ECO:0000256" key="12">
    <source>
        <dbReference type="ARBA" id="ARBA00023136"/>
    </source>
</evidence>
<keyword evidence="8" id="KW-0808">Transferase</keyword>
<evidence type="ECO:0000256" key="1">
    <source>
        <dbReference type="ARBA" id="ARBA00004236"/>
    </source>
</evidence>
<dbReference type="GO" id="GO:0008658">
    <property type="term" value="F:penicillin binding"/>
    <property type="evidence" value="ECO:0007669"/>
    <property type="project" value="InterPro"/>
</dbReference>
<evidence type="ECO:0000259" key="19">
    <source>
        <dbReference type="Pfam" id="PF00905"/>
    </source>
</evidence>
<evidence type="ECO:0000313" key="21">
    <source>
        <dbReference type="EMBL" id="KAA9032809.1"/>
    </source>
</evidence>
<organism evidence="21 22">
    <name type="scientific">Niallia endozanthoxylica</name>
    <dbReference type="NCBI Taxonomy" id="2036016"/>
    <lineage>
        <taxon>Bacteria</taxon>
        <taxon>Bacillati</taxon>
        <taxon>Bacillota</taxon>
        <taxon>Bacilli</taxon>
        <taxon>Bacillales</taxon>
        <taxon>Bacillaceae</taxon>
        <taxon>Niallia</taxon>
    </lineage>
</organism>
<keyword evidence="22" id="KW-1185">Reference proteome</keyword>
<comment type="catalytic activity">
    <reaction evidence="16">
        <text>[GlcNAc-(1-&gt;4)-Mur2Ac(oyl-L-Ala-gamma-D-Glu-L-Lys-D-Ala-D-Ala)](n)-di-trans,octa-cis-undecaprenyl diphosphate + beta-D-GlcNAc-(1-&gt;4)-Mur2Ac(oyl-L-Ala-gamma-D-Glu-L-Lys-D-Ala-D-Ala)-di-trans,octa-cis-undecaprenyl diphosphate = [GlcNAc-(1-&gt;4)-Mur2Ac(oyl-L-Ala-gamma-D-Glu-L-Lys-D-Ala-D-Ala)](n+1)-di-trans,octa-cis-undecaprenyl diphosphate + di-trans,octa-cis-undecaprenyl diphosphate + H(+)</text>
        <dbReference type="Rhea" id="RHEA:23708"/>
        <dbReference type="Rhea" id="RHEA-COMP:9602"/>
        <dbReference type="Rhea" id="RHEA-COMP:9603"/>
        <dbReference type="ChEBI" id="CHEBI:15378"/>
        <dbReference type="ChEBI" id="CHEBI:58405"/>
        <dbReference type="ChEBI" id="CHEBI:60033"/>
        <dbReference type="ChEBI" id="CHEBI:78435"/>
        <dbReference type="EC" id="2.4.99.28"/>
    </reaction>
</comment>
<reference evidence="21 22" key="1">
    <citation type="submission" date="2019-09" db="EMBL/GenBank/DDBJ databases">
        <title>Whole genome sequences of isolates from the Mars Exploration Rovers.</title>
        <authorList>
            <person name="Seuylemezian A."/>
            <person name="Vaishampayan P."/>
        </authorList>
    </citation>
    <scope>NUCLEOTIDE SEQUENCE [LARGE SCALE GENOMIC DNA]</scope>
    <source>
        <strain evidence="21 22">MER_TA_151</strain>
    </source>
</reference>
<evidence type="ECO:0000256" key="2">
    <source>
        <dbReference type="ARBA" id="ARBA00007090"/>
    </source>
</evidence>
<dbReference type="GO" id="GO:0071555">
    <property type="term" value="P:cell wall organization"/>
    <property type="evidence" value="ECO:0007669"/>
    <property type="project" value="UniProtKB-KW"/>
</dbReference>
<keyword evidence="4" id="KW-1003">Cell membrane</keyword>
<dbReference type="GO" id="GO:0005886">
    <property type="term" value="C:plasma membrane"/>
    <property type="evidence" value="ECO:0007669"/>
    <property type="project" value="UniProtKB-SubCell"/>
</dbReference>
<dbReference type="InterPro" id="IPR050396">
    <property type="entry name" value="Glycosyltr_51/Transpeptidase"/>
</dbReference>
<feature type="domain" description="Glycosyl transferase family 51" evidence="20">
    <location>
        <begin position="62"/>
        <end position="238"/>
    </location>
</feature>
<evidence type="ECO:0000256" key="3">
    <source>
        <dbReference type="ARBA" id="ARBA00007739"/>
    </source>
</evidence>
<comment type="caution">
    <text evidence="21">The sequence shown here is derived from an EMBL/GenBank/DDBJ whole genome shotgun (WGS) entry which is preliminary data.</text>
</comment>
<dbReference type="GO" id="GO:0008955">
    <property type="term" value="F:peptidoglycan glycosyltransferase activity"/>
    <property type="evidence" value="ECO:0007669"/>
    <property type="project" value="UniProtKB-EC"/>
</dbReference>
<dbReference type="InterPro" id="IPR001264">
    <property type="entry name" value="Glyco_trans_51"/>
</dbReference>
<gene>
    <name evidence="21" type="ORF">F4V44_00005</name>
</gene>
<dbReference type="SUPFAM" id="SSF53955">
    <property type="entry name" value="Lysozyme-like"/>
    <property type="match status" value="1"/>
</dbReference>
<dbReference type="NCBIfam" id="TIGR02074">
    <property type="entry name" value="PBP_1a_fam"/>
    <property type="match status" value="1"/>
</dbReference>
<evidence type="ECO:0000256" key="15">
    <source>
        <dbReference type="ARBA" id="ARBA00034000"/>
    </source>
</evidence>
<evidence type="ECO:0000256" key="14">
    <source>
        <dbReference type="ARBA" id="ARBA00023316"/>
    </source>
</evidence>
<comment type="similarity">
    <text evidence="3">In the N-terminal section; belongs to the glycosyltransferase 51 family.</text>
</comment>
<dbReference type="OrthoDB" id="9766909at2"/>
<proteinExistence type="inferred from homology"/>
<keyword evidence="5" id="KW-0121">Carboxypeptidase</keyword>
<dbReference type="Proteomes" id="UP000326671">
    <property type="component" value="Unassembled WGS sequence"/>
</dbReference>
<evidence type="ECO:0000256" key="5">
    <source>
        <dbReference type="ARBA" id="ARBA00022645"/>
    </source>
</evidence>
<keyword evidence="18" id="KW-1133">Transmembrane helix</keyword>
<accession>A0A5J5I8K0</accession>
<dbReference type="AlphaFoldDB" id="A0A5J5I8K0"/>
<dbReference type="Pfam" id="PF00905">
    <property type="entry name" value="Transpeptidase"/>
    <property type="match status" value="1"/>
</dbReference>
<evidence type="ECO:0000256" key="11">
    <source>
        <dbReference type="ARBA" id="ARBA00022984"/>
    </source>
</evidence>
<comment type="similarity">
    <text evidence="2">In the C-terminal section; belongs to the transpeptidase family.</text>
</comment>
<keyword evidence="7" id="KW-0328">Glycosyltransferase</keyword>
<dbReference type="SUPFAM" id="SSF56601">
    <property type="entry name" value="beta-lactamase/transpeptidase-like"/>
    <property type="match status" value="1"/>
</dbReference>
<dbReference type="InterPro" id="IPR001460">
    <property type="entry name" value="PCN-bd_Tpept"/>
</dbReference>
<protein>
    <submittedName>
        <fullName evidence="21">PBP1A family penicillin-binding protein</fullName>
    </submittedName>
</protein>
<keyword evidence="13" id="KW-0511">Multifunctional enzyme</keyword>
<evidence type="ECO:0000313" key="22">
    <source>
        <dbReference type="Proteomes" id="UP000326671"/>
    </source>
</evidence>
<evidence type="ECO:0000256" key="7">
    <source>
        <dbReference type="ARBA" id="ARBA00022676"/>
    </source>
</evidence>
<comment type="catalytic activity">
    <reaction evidence="15">
        <text>Preferential cleavage: (Ac)2-L-Lys-D-Ala-|-D-Ala. Also transpeptidation of peptidyl-alanyl moieties that are N-acyl substituents of D-alanine.</text>
        <dbReference type="EC" id="3.4.16.4"/>
    </reaction>
</comment>
<dbReference type="GO" id="GO:0030288">
    <property type="term" value="C:outer membrane-bounded periplasmic space"/>
    <property type="evidence" value="ECO:0007669"/>
    <property type="project" value="TreeGrafter"/>
</dbReference>
<dbReference type="FunFam" id="3.40.710.10:FF:000028">
    <property type="entry name" value="Penicillin-binding protein 1A"/>
    <property type="match status" value="1"/>
</dbReference>
<evidence type="ECO:0000256" key="4">
    <source>
        <dbReference type="ARBA" id="ARBA00022475"/>
    </source>
</evidence>
<dbReference type="InterPro" id="IPR023346">
    <property type="entry name" value="Lysozyme-like_dom_sf"/>
</dbReference>
<keyword evidence="6" id="KW-0645">Protease</keyword>
<feature type="transmembrane region" description="Helical" evidence="18">
    <location>
        <begin position="20"/>
        <end position="41"/>
    </location>
</feature>
<dbReference type="EMBL" id="VYKL01000001">
    <property type="protein sequence ID" value="KAA9032809.1"/>
    <property type="molecule type" value="Genomic_DNA"/>
</dbReference>
<keyword evidence="12 18" id="KW-0472">Membrane</keyword>
<dbReference type="Gene3D" id="1.10.3810.10">
    <property type="entry name" value="Biosynthetic peptidoglycan transglycosylase-like"/>
    <property type="match status" value="1"/>
</dbReference>
<dbReference type="GO" id="GO:0009252">
    <property type="term" value="P:peptidoglycan biosynthetic process"/>
    <property type="evidence" value="ECO:0007669"/>
    <property type="project" value="UniProtKB-KW"/>
</dbReference>
<evidence type="ECO:0000256" key="9">
    <source>
        <dbReference type="ARBA" id="ARBA00022801"/>
    </source>
</evidence>
<dbReference type="FunFam" id="1.10.3810.10:FF:000001">
    <property type="entry name" value="Penicillin-binding protein 1A"/>
    <property type="match status" value="1"/>
</dbReference>
<evidence type="ECO:0000259" key="20">
    <source>
        <dbReference type="Pfam" id="PF00912"/>
    </source>
</evidence>
<dbReference type="InterPro" id="IPR036950">
    <property type="entry name" value="PBP_transglycosylase"/>
</dbReference>
<dbReference type="RefSeq" id="WP_150437937.1">
    <property type="nucleotide sequence ID" value="NZ_VYKL01000001.1"/>
</dbReference>
<evidence type="ECO:0000256" key="18">
    <source>
        <dbReference type="SAM" id="Phobius"/>
    </source>
</evidence>
<evidence type="ECO:0000256" key="8">
    <source>
        <dbReference type="ARBA" id="ARBA00022679"/>
    </source>
</evidence>
<keyword evidence="14" id="KW-0961">Cell wall biogenesis/degradation</keyword>
<dbReference type="PANTHER" id="PTHR32282">
    <property type="entry name" value="BINDING PROTEIN TRANSPEPTIDASE, PUTATIVE-RELATED"/>
    <property type="match status" value="1"/>
</dbReference>
<dbReference type="GO" id="GO:0009002">
    <property type="term" value="F:serine-type D-Ala-D-Ala carboxypeptidase activity"/>
    <property type="evidence" value="ECO:0007669"/>
    <property type="project" value="UniProtKB-EC"/>
</dbReference>
<dbReference type="InterPro" id="IPR012338">
    <property type="entry name" value="Beta-lactam/transpept-like"/>
</dbReference>
<name>A0A5J5I8K0_9BACI</name>
<evidence type="ECO:0000256" key="6">
    <source>
        <dbReference type="ARBA" id="ARBA00022670"/>
    </source>
</evidence>
<evidence type="ECO:0000256" key="10">
    <source>
        <dbReference type="ARBA" id="ARBA00022960"/>
    </source>
</evidence>
<dbReference type="Pfam" id="PF00912">
    <property type="entry name" value="Transgly"/>
    <property type="match status" value="1"/>
</dbReference>
<evidence type="ECO:0000256" key="13">
    <source>
        <dbReference type="ARBA" id="ARBA00023268"/>
    </source>
</evidence>
<keyword evidence="18" id="KW-0812">Transmembrane</keyword>
<evidence type="ECO:0000256" key="17">
    <source>
        <dbReference type="SAM" id="MobiDB-lite"/>
    </source>
</evidence>
<feature type="region of interest" description="Disordered" evidence="17">
    <location>
        <begin position="662"/>
        <end position="685"/>
    </location>
</feature>
<sequence>MELMTDQRFRKTIKYLRALFFLCFIIACLMVLFIIGVLIYAKVLGPPPLAVPQSTLYYDDNGTVIGESNNGQKRYWVNFDEISPHLIDATLAIEDRKYYEHNGFDYKRIAGAALADIKAMSKVQGASTISQQYARNLYLEHDKTWQRKLNEAFYTIRLEMNYTKEQILEGYLNTIYYGHGAYGAQAASQYYFGKDASQLTLAEAAMLAGIPKGPSIYSPLASIEKAKLRQGTILSAMQEINLIDEAAAQKAEQEKLKIVGKHPHTKLVTAPYFQDAVRQELSELLKLDERTIELGGLKVFTTLDLDQQKLAEETIAKQISDDSAIQVGFVAMNPKNGYVKALVGGRDYTESSYNRVTQAERQPGSTIKPLLYYAALEQGFTPASTMRSELTTFKFDDNRAEYTPHNFNNQYAEDDITMAQALALSDNVYAVKTHLFLGEETLVETAKRFGITSDMAKVPSLALGTSGVRVIEMANAYSLFANGGKKVKPVTIKKVENHKGEVIYEHDPKPQAVLRPDLAFVMTHMMTGMFDKKLNGYASVTGSTIINDMTRTYAGKSGSTNADSWMIGFSPQLVTAVWTGYDDGQTIELKLDQMYAKNVWVEFMEEALEGTPEKSFKAPKGTVGVYLDPVNGKLATKECPVRRYTYFAAGTEPTEYCTEHMLEHDKESSKGKKNKHPEEHEDGDHIPWYKKVLPWS</sequence>
<dbReference type="GO" id="GO:0006508">
    <property type="term" value="P:proteolysis"/>
    <property type="evidence" value="ECO:0007669"/>
    <property type="project" value="UniProtKB-KW"/>
</dbReference>
<keyword evidence="9" id="KW-0378">Hydrolase</keyword>
<feature type="domain" description="Penicillin-binding protein transpeptidase" evidence="19">
    <location>
        <begin position="328"/>
        <end position="575"/>
    </location>
</feature>
<keyword evidence="10" id="KW-0133">Cell shape</keyword>
<dbReference type="GO" id="GO:0008360">
    <property type="term" value="P:regulation of cell shape"/>
    <property type="evidence" value="ECO:0007669"/>
    <property type="project" value="UniProtKB-KW"/>
</dbReference>
<comment type="subcellular location">
    <subcellularLocation>
        <location evidence="1">Cell membrane</location>
    </subcellularLocation>
</comment>
<dbReference type="PANTHER" id="PTHR32282:SF11">
    <property type="entry name" value="PENICILLIN-BINDING PROTEIN 1B"/>
    <property type="match status" value="1"/>
</dbReference>